<protein>
    <submittedName>
        <fullName evidence="3">CHRD domain-containing protein</fullName>
    </submittedName>
</protein>
<evidence type="ECO:0000313" key="3">
    <source>
        <dbReference type="EMBL" id="PWA04389.1"/>
    </source>
</evidence>
<gene>
    <name evidence="3" type="ORF">DB895_11595</name>
</gene>
<keyword evidence="4" id="KW-1185">Reference proteome</keyword>
<dbReference type="PROSITE" id="PS50933">
    <property type="entry name" value="CHRD"/>
    <property type="match status" value="1"/>
</dbReference>
<evidence type="ECO:0000259" key="2">
    <source>
        <dbReference type="PROSITE" id="PS50933"/>
    </source>
</evidence>
<dbReference type="PROSITE" id="PS51257">
    <property type="entry name" value="PROKAR_LIPOPROTEIN"/>
    <property type="match status" value="1"/>
</dbReference>
<keyword evidence="1" id="KW-0732">Signal</keyword>
<evidence type="ECO:0000256" key="1">
    <source>
        <dbReference type="SAM" id="SignalP"/>
    </source>
</evidence>
<dbReference type="EMBL" id="QCZI01000015">
    <property type="protein sequence ID" value="PWA04389.1"/>
    <property type="molecule type" value="Genomic_DNA"/>
</dbReference>
<feature type="domain" description="CHRD" evidence="2">
    <location>
        <begin position="32"/>
        <end position="149"/>
    </location>
</feature>
<organism evidence="3 4">
    <name type="scientific">Flavobacterium psychrotolerans</name>
    <dbReference type="NCBI Taxonomy" id="2169410"/>
    <lineage>
        <taxon>Bacteria</taxon>
        <taxon>Pseudomonadati</taxon>
        <taxon>Bacteroidota</taxon>
        <taxon>Flavobacteriia</taxon>
        <taxon>Flavobacteriales</taxon>
        <taxon>Flavobacteriaceae</taxon>
        <taxon>Flavobacterium</taxon>
    </lineage>
</organism>
<feature type="signal peptide" evidence="1">
    <location>
        <begin position="1"/>
        <end position="21"/>
    </location>
</feature>
<dbReference type="Pfam" id="PF07452">
    <property type="entry name" value="CHRD"/>
    <property type="match status" value="1"/>
</dbReference>
<dbReference type="InterPro" id="IPR010895">
    <property type="entry name" value="CHRD"/>
</dbReference>
<accession>A0A2U1JHA7</accession>
<comment type="caution">
    <text evidence="3">The sequence shown here is derived from an EMBL/GenBank/DDBJ whole genome shotgun (WGS) entry which is preliminary data.</text>
</comment>
<dbReference type="AlphaFoldDB" id="A0A2U1JHA7"/>
<dbReference type="OrthoDB" id="571052at2"/>
<dbReference type="RefSeq" id="WP_116725528.1">
    <property type="nucleotide sequence ID" value="NZ_QCZI01000015.1"/>
</dbReference>
<dbReference type="SMART" id="SM00754">
    <property type="entry name" value="CHRD"/>
    <property type="match status" value="1"/>
</dbReference>
<reference evidence="3 4" key="1">
    <citation type="submission" date="2018-04" db="EMBL/GenBank/DDBJ databases">
        <title>Flavobacterium sp. nov., isolated from glacier ice.</title>
        <authorList>
            <person name="Liu Q."/>
            <person name="Xin Y.-H."/>
        </authorList>
    </citation>
    <scope>NUCLEOTIDE SEQUENCE [LARGE SCALE GENOMIC DNA]</scope>
    <source>
        <strain evidence="3 4">RB1R5</strain>
    </source>
</reference>
<name>A0A2U1JHA7_9FLAO</name>
<proteinExistence type="predicted"/>
<sequence length="149" mass="15831">MKPLTRFLVLLFFLSSIISCSNNDYSSVTPNPDVTFNAILNSASETPDNGSTAKGTAVLKFNSKTKIFTITVNYSGLTGPATLGHVHKGAVGVSGPPVFTFSNLTSPITYTSPVLDSGQEADLNANLYYVNIHSALNPGGEIRGQLIKY</sequence>
<feature type="chain" id="PRO_5015775794" evidence="1">
    <location>
        <begin position="22"/>
        <end position="149"/>
    </location>
</feature>
<evidence type="ECO:0000313" key="4">
    <source>
        <dbReference type="Proteomes" id="UP000245449"/>
    </source>
</evidence>
<dbReference type="Proteomes" id="UP000245449">
    <property type="component" value="Unassembled WGS sequence"/>
</dbReference>